<dbReference type="EMBL" id="JAIWYP010000013">
    <property type="protein sequence ID" value="KAH3718116.1"/>
    <property type="molecule type" value="Genomic_DNA"/>
</dbReference>
<accession>A0A9D4HIP8</accession>
<keyword evidence="3" id="KW-1185">Reference proteome</keyword>
<name>A0A9D4HIP8_DREPO</name>
<evidence type="ECO:0000313" key="1">
    <source>
        <dbReference type="EMBL" id="KAH3718106.1"/>
    </source>
</evidence>
<dbReference type="Proteomes" id="UP000828390">
    <property type="component" value="Unassembled WGS sequence"/>
</dbReference>
<evidence type="ECO:0000313" key="2">
    <source>
        <dbReference type="EMBL" id="KAH3718116.1"/>
    </source>
</evidence>
<dbReference type="EMBL" id="JAIWYP010000013">
    <property type="protein sequence ID" value="KAH3718106.1"/>
    <property type="molecule type" value="Genomic_DNA"/>
</dbReference>
<evidence type="ECO:0000313" key="3">
    <source>
        <dbReference type="Proteomes" id="UP000828390"/>
    </source>
</evidence>
<proteinExistence type="predicted"/>
<reference evidence="2" key="1">
    <citation type="journal article" date="2019" name="bioRxiv">
        <title>The Genome of the Zebra Mussel, Dreissena polymorpha: A Resource for Invasive Species Research.</title>
        <authorList>
            <person name="McCartney M.A."/>
            <person name="Auch B."/>
            <person name="Kono T."/>
            <person name="Mallez S."/>
            <person name="Zhang Y."/>
            <person name="Obille A."/>
            <person name="Becker A."/>
            <person name="Abrahante J.E."/>
            <person name="Garbe J."/>
            <person name="Badalamenti J.P."/>
            <person name="Herman A."/>
            <person name="Mangelson H."/>
            <person name="Liachko I."/>
            <person name="Sullivan S."/>
            <person name="Sone E.D."/>
            <person name="Koren S."/>
            <person name="Silverstein K.A.T."/>
            <person name="Beckman K.B."/>
            <person name="Gohl D.M."/>
        </authorList>
    </citation>
    <scope>NUCLEOTIDE SEQUENCE</scope>
    <source>
        <strain evidence="2">Duluth1</strain>
        <tissue evidence="2">Whole animal</tissue>
    </source>
</reference>
<protein>
    <submittedName>
        <fullName evidence="2">Uncharacterized protein</fullName>
    </submittedName>
</protein>
<gene>
    <name evidence="1" type="ORF">DPMN_060905</name>
    <name evidence="2" type="ORF">DPMN_060915</name>
</gene>
<organism evidence="2 3">
    <name type="scientific">Dreissena polymorpha</name>
    <name type="common">Zebra mussel</name>
    <name type="synonym">Mytilus polymorpha</name>
    <dbReference type="NCBI Taxonomy" id="45954"/>
    <lineage>
        <taxon>Eukaryota</taxon>
        <taxon>Metazoa</taxon>
        <taxon>Spiralia</taxon>
        <taxon>Lophotrochozoa</taxon>
        <taxon>Mollusca</taxon>
        <taxon>Bivalvia</taxon>
        <taxon>Autobranchia</taxon>
        <taxon>Heteroconchia</taxon>
        <taxon>Euheterodonta</taxon>
        <taxon>Imparidentia</taxon>
        <taxon>Neoheterodontei</taxon>
        <taxon>Myida</taxon>
        <taxon>Dreissenoidea</taxon>
        <taxon>Dreissenidae</taxon>
        <taxon>Dreissena</taxon>
    </lineage>
</organism>
<reference evidence="2" key="2">
    <citation type="submission" date="2020-11" db="EMBL/GenBank/DDBJ databases">
        <authorList>
            <person name="McCartney M.A."/>
            <person name="Auch B."/>
            <person name="Kono T."/>
            <person name="Mallez S."/>
            <person name="Becker A."/>
            <person name="Gohl D.M."/>
            <person name="Silverstein K.A.T."/>
            <person name="Koren S."/>
            <person name="Bechman K.B."/>
            <person name="Herman A."/>
            <person name="Abrahante J.E."/>
            <person name="Garbe J."/>
        </authorList>
    </citation>
    <scope>NUCLEOTIDE SEQUENCE</scope>
    <source>
        <strain evidence="2">Duluth1</strain>
        <tissue evidence="2">Whole animal</tissue>
    </source>
</reference>
<dbReference type="AlphaFoldDB" id="A0A9D4HIP8"/>
<comment type="caution">
    <text evidence="2">The sequence shown here is derived from an EMBL/GenBank/DDBJ whole genome shotgun (WGS) entry which is preliminary data.</text>
</comment>
<sequence length="57" mass="6230">MNLSLNNTDLVFCVYNVSAITENDLGHSVTVCIEPSNSSNKLQTMPLTSVMVQDGKR</sequence>